<dbReference type="CDD" id="cd07822">
    <property type="entry name" value="SRPBCC_4"/>
    <property type="match status" value="1"/>
</dbReference>
<dbReference type="OrthoDB" id="509124at2759"/>
<evidence type="ECO:0008006" key="4">
    <source>
        <dbReference type="Google" id="ProtNLM"/>
    </source>
</evidence>
<dbReference type="AlphaFoldDB" id="A0A0C3J9P0"/>
<organism evidence="2 3">
    <name type="scientific">Pisolithus tinctorius Marx 270</name>
    <dbReference type="NCBI Taxonomy" id="870435"/>
    <lineage>
        <taxon>Eukaryota</taxon>
        <taxon>Fungi</taxon>
        <taxon>Dikarya</taxon>
        <taxon>Basidiomycota</taxon>
        <taxon>Agaricomycotina</taxon>
        <taxon>Agaricomycetes</taxon>
        <taxon>Agaricomycetidae</taxon>
        <taxon>Boletales</taxon>
        <taxon>Sclerodermatineae</taxon>
        <taxon>Pisolithaceae</taxon>
        <taxon>Pisolithus</taxon>
    </lineage>
</organism>
<evidence type="ECO:0000313" key="1">
    <source>
        <dbReference type="EMBL" id="KIN95163.1"/>
    </source>
</evidence>
<dbReference type="InterPro" id="IPR023393">
    <property type="entry name" value="START-like_dom_sf"/>
</dbReference>
<sequence>MASDSAVTDTGLPQLEPGVFTATASIVIDAPREVVWQVLMDWKSRNQCLTDASKRPLPEAQQSPRVGDYLYIYPVHIPPSFDSPRLLPASSTFQMITVLDIQNCRCSWVSVEYPKWLLRTERWQVLVEVDEGDGRKKTRYETKEVFNGPLAYVVSAVVGDGIKKGFVAMAEGLKKRSEEVSLDM</sequence>
<dbReference type="Gene3D" id="3.30.530.20">
    <property type="match status" value="1"/>
</dbReference>
<reference evidence="2" key="3">
    <citation type="submission" date="2015-02" db="EMBL/GenBank/DDBJ databases">
        <title>Evolutionary Origins and Diversification of the Mycorrhizal Mutualists.</title>
        <authorList>
            <consortium name="DOE Joint Genome Institute"/>
            <consortium name="Mycorrhizal Genomics Consortium"/>
            <person name="Kohler A."/>
            <person name="Kuo A."/>
            <person name="Nagy L.G."/>
            <person name="Floudas D."/>
            <person name="Copeland A."/>
            <person name="Barry K.W."/>
            <person name="Cichocki N."/>
            <person name="Veneault-Fourrey C."/>
            <person name="LaButti K."/>
            <person name="Lindquist E.A."/>
            <person name="Lipzen A."/>
            <person name="Lundell T."/>
            <person name="Morin E."/>
            <person name="Murat C."/>
            <person name="Riley R."/>
            <person name="Ohm R."/>
            <person name="Sun H."/>
            <person name="Tunlid A."/>
            <person name="Henrissat B."/>
            <person name="Grigoriev I.V."/>
            <person name="Hibbett D.S."/>
            <person name="Martin F."/>
        </authorList>
    </citation>
    <scope>NUCLEOTIDE SEQUENCE</scope>
    <source>
        <strain evidence="2 3">Marx 270</strain>
    </source>
</reference>
<name>A0A0C3J9P0_PISTI</name>
<evidence type="ECO:0000313" key="2">
    <source>
        <dbReference type="EMBL" id="KIO05763.1"/>
    </source>
</evidence>
<dbReference type="EMBL" id="KN832074">
    <property type="protein sequence ID" value="KIN95163.1"/>
    <property type="molecule type" value="Genomic_DNA"/>
</dbReference>
<evidence type="ECO:0000313" key="3">
    <source>
        <dbReference type="Proteomes" id="UP000054217"/>
    </source>
</evidence>
<reference evidence="2 3" key="1">
    <citation type="submission" date="2014-04" db="EMBL/GenBank/DDBJ databases">
        <authorList>
            <consortium name="DOE Joint Genome Institute"/>
            <person name="Kuo A."/>
            <person name="Kohler A."/>
            <person name="Costa M.D."/>
            <person name="Nagy L.G."/>
            <person name="Floudas D."/>
            <person name="Copeland A."/>
            <person name="Barry K.W."/>
            <person name="Cichocki N."/>
            <person name="Veneault-Fourrey C."/>
            <person name="LaButti K."/>
            <person name="Lindquist E.A."/>
            <person name="Lipzen A."/>
            <person name="Lundell T."/>
            <person name="Morin E."/>
            <person name="Murat C."/>
            <person name="Sun H."/>
            <person name="Tunlid A."/>
            <person name="Henrissat B."/>
            <person name="Grigoriev I.V."/>
            <person name="Hibbett D.S."/>
            <person name="Martin F."/>
            <person name="Nordberg H.P."/>
            <person name="Cantor M.N."/>
            <person name="Hua S.X."/>
        </authorList>
    </citation>
    <scope>NUCLEOTIDE SEQUENCE [LARGE SCALE GENOMIC DNA]</scope>
    <source>
        <strain evidence="2 3">Marx 270</strain>
    </source>
</reference>
<keyword evidence="3" id="KW-1185">Reference proteome</keyword>
<gene>
    <name evidence="1" type="ORF">M404DRAFT_17130</name>
    <name evidence="2" type="ORF">M404DRAFT_947470</name>
</gene>
<proteinExistence type="predicted"/>
<dbReference type="EMBL" id="KN831965">
    <property type="protein sequence ID" value="KIO05763.1"/>
    <property type="molecule type" value="Genomic_DNA"/>
</dbReference>
<dbReference type="HOGENOM" id="CLU_069867_6_0_1"/>
<accession>A0A0C3J9P0</accession>
<protein>
    <recommendedName>
        <fullName evidence="4">Coenzyme Q-binding protein COQ10 START domain-containing protein</fullName>
    </recommendedName>
</protein>
<dbReference type="Proteomes" id="UP000054217">
    <property type="component" value="Unassembled WGS sequence"/>
</dbReference>
<reference evidence="3" key="2">
    <citation type="submission" date="2015-01" db="EMBL/GenBank/DDBJ databases">
        <title>Evolutionary Origins and Diversification of the Mycorrhizal Mutualists.</title>
        <authorList>
            <consortium name="DOE Joint Genome Institute"/>
            <consortium name="Mycorrhizal Genomics Consortium"/>
            <person name="Kohler A."/>
            <person name="Kuo A."/>
            <person name="Nagy L.G."/>
            <person name="Floudas D."/>
            <person name="Copeland A."/>
            <person name="Barry K.W."/>
            <person name="Cichocki N."/>
            <person name="Veneault-Fourrey C."/>
            <person name="LaButti K."/>
            <person name="Lindquist E.A."/>
            <person name="Lipzen A."/>
            <person name="Lundell T."/>
            <person name="Morin E."/>
            <person name="Murat C."/>
            <person name="Riley R."/>
            <person name="Ohm R."/>
            <person name="Sun H."/>
            <person name="Tunlid A."/>
            <person name="Henrissat B."/>
            <person name="Grigoriev I.V."/>
            <person name="Hibbett D.S."/>
            <person name="Martin F."/>
        </authorList>
    </citation>
    <scope>NUCLEOTIDE SEQUENCE [LARGE SCALE GENOMIC DNA]</scope>
    <source>
        <strain evidence="1 3">Marx 270</strain>
    </source>
</reference>
<dbReference type="SUPFAM" id="SSF55961">
    <property type="entry name" value="Bet v1-like"/>
    <property type="match status" value="1"/>
</dbReference>